<evidence type="ECO:0000313" key="1">
    <source>
        <dbReference type="EMBL" id="QCD59799.1"/>
    </source>
</evidence>
<dbReference type="KEGG" id="shaw:CEB94_37165"/>
<sequence length="81" mass="9295">MEQRQKVVDYLSRQRWIDAESGIFARGSQEVPFDENGNVAPSNRILPKTLSADADPITAIFFDYHRTERGYHPRDLSPMGE</sequence>
<proteinExistence type="predicted"/>
<organism evidence="1 2">
    <name type="scientific">Streptomyces hawaiiensis</name>
    <dbReference type="NCBI Taxonomy" id="67305"/>
    <lineage>
        <taxon>Bacteria</taxon>
        <taxon>Bacillati</taxon>
        <taxon>Actinomycetota</taxon>
        <taxon>Actinomycetes</taxon>
        <taxon>Kitasatosporales</taxon>
        <taxon>Streptomycetaceae</taxon>
        <taxon>Streptomyces</taxon>
    </lineage>
</organism>
<dbReference type="EMBL" id="CP021978">
    <property type="protein sequence ID" value="QCD59799.1"/>
    <property type="molecule type" value="Genomic_DNA"/>
</dbReference>
<dbReference type="AlphaFoldDB" id="A0A6G5RPN2"/>
<dbReference type="Gene3D" id="1.10.10.800">
    <property type="match status" value="1"/>
</dbReference>
<name>A0A6G5RPN2_9ACTN</name>
<dbReference type="Proteomes" id="UP000495940">
    <property type="component" value="Chromosome"/>
</dbReference>
<protein>
    <submittedName>
        <fullName evidence="1">Uncharacterized protein</fullName>
    </submittedName>
</protein>
<keyword evidence="2" id="KW-1185">Reference proteome</keyword>
<evidence type="ECO:0000313" key="2">
    <source>
        <dbReference type="Proteomes" id="UP000495940"/>
    </source>
</evidence>
<reference evidence="1 2" key="1">
    <citation type="submission" date="2017-06" db="EMBL/GenBank/DDBJ databases">
        <title>Complete Genome Sequence of Streptomyces hawaiiensis NRRL 15010 and insights into acyldepsipeptides biosynthesis.</title>
        <authorList>
            <person name="Mariita R.M."/>
            <person name="Sello J.K."/>
        </authorList>
    </citation>
    <scope>NUCLEOTIDE SEQUENCE [LARGE SCALE GENOMIC DNA]</scope>
    <source>
        <strain evidence="1 2">ATCC 12236</strain>
    </source>
</reference>
<gene>
    <name evidence="1" type="ORF">CEB94_37165</name>
</gene>
<dbReference type="RefSeq" id="WP_175436261.1">
    <property type="nucleotide sequence ID" value="NZ_CP021978.1"/>
</dbReference>
<accession>A0A6G5RPN2</accession>